<gene>
    <name evidence="10" type="ORF">SAMN04488125_111135</name>
</gene>
<dbReference type="GO" id="GO:0007165">
    <property type="term" value="P:signal transduction"/>
    <property type="evidence" value="ECO:0007669"/>
    <property type="project" value="UniProtKB-KW"/>
</dbReference>
<dbReference type="SUPFAM" id="SSF58104">
    <property type="entry name" value="Methyl-accepting chemotaxis protein (MCP) signaling domain"/>
    <property type="match status" value="1"/>
</dbReference>
<evidence type="ECO:0000256" key="5">
    <source>
        <dbReference type="PROSITE-ProRule" id="PRU00284"/>
    </source>
</evidence>
<name>A0A1I4G910_9HYPH</name>
<comment type="subcellular location">
    <subcellularLocation>
        <location evidence="1">Cell inner membrane</location>
        <topology evidence="1">Multi-pass membrane protein</topology>
    </subcellularLocation>
</comment>
<comment type="similarity">
    <text evidence="4">Belongs to the methyl-accepting chemotaxis (MCP) protein family.</text>
</comment>
<feature type="domain" description="HAMP" evidence="9">
    <location>
        <begin position="210"/>
        <end position="263"/>
    </location>
</feature>
<evidence type="ECO:0000256" key="1">
    <source>
        <dbReference type="ARBA" id="ARBA00004429"/>
    </source>
</evidence>
<dbReference type="Pfam" id="PF00015">
    <property type="entry name" value="MCPsignal"/>
    <property type="match status" value="1"/>
</dbReference>
<feature type="domain" description="Methyl-accepting transducer" evidence="7">
    <location>
        <begin position="296"/>
        <end position="528"/>
    </location>
</feature>
<keyword evidence="2" id="KW-0997">Cell inner membrane</keyword>
<keyword evidence="3 5" id="KW-0807">Transducer</keyword>
<evidence type="ECO:0000259" key="8">
    <source>
        <dbReference type="PROSITE" id="PS50192"/>
    </source>
</evidence>
<evidence type="ECO:0000313" key="11">
    <source>
        <dbReference type="Proteomes" id="UP000198804"/>
    </source>
</evidence>
<organism evidence="10 11">
    <name type="scientific">Methylorubrum salsuginis</name>
    <dbReference type="NCBI Taxonomy" id="414703"/>
    <lineage>
        <taxon>Bacteria</taxon>
        <taxon>Pseudomonadati</taxon>
        <taxon>Pseudomonadota</taxon>
        <taxon>Alphaproteobacteria</taxon>
        <taxon>Hyphomicrobiales</taxon>
        <taxon>Methylobacteriaceae</taxon>
        <taxon>Methylorubrum</taxon>
    </lineage>
</organism>
<keyword evidence="2" id="KW-1003">Cell membrane</keyword>
<feature type="transmembrane region" description="Helical" evidence="6">
    <location>
        <begin position="185"/>
        <end position="209"/>
    </location>
</feature>
<evidence type="ECO:0000259" key="9">
    <source>
        <dbReference type="PROSITE" id="PS50885"/>
    </source>
</evidence>
<dbReference type="GO" id="GO:0005886">
    <property type="term" value="C:plasma membrane"/>
    <property type="evidence" value="ECO:0007669"/>
    <property type="project" value="UniProtKB-SubCell"/>
</dbReference>
<keyword evidence="6" id="KW-1133">Transmembrane helix</keyword>
<dbReference type="Gene3D" id="6.10.340.10">
    <property type="match status" value="1"/>
</dbReference>
<proteinExistence type="inferred from homology"/>
<dbReference type="PANTHER" id="PTHR32089:SF112">
    <property type="entry name" value="LYSOZYME-LIKE PROTEIN-RELATED"/>
    <property type="match status" value="1"/>
</dbReference>
<dbReference type="PROSITE" id="PS50885">
    <property type="entry name" value="HAMP"/>
    <property type="match status" value="1"/>
</dbReference>
<dbReference type="OrthoDB" id="3289104at2"/>
<dbReference type="SMART" id="SM00283">
    <property type="entry name" value="MA"/>
    <property type="match status" value="1"/>
</dbReference>
<keyword evidence="6" id="KW-0472">Membrane</keyword>
<dbReference type="PROSITE" id="PS50111">
    <property type="entry name" value="CHEMOTAXIS_TRANSDUC_2"/>
    <property type="match status" value="1"/>
</dbReference>
<feature type="domain" description="T-SNARE coiled-coil homology" evidence="8">
    <location>
        <begin position="455"/>
        <end position="517"/>
    </location>
</feature>
<evidence type="ECO:0000313" key="10">
    <source>
        <dbReference type="EMBL" id="SFL26053.1"/>
    </source>
</evidence>
<dbReference type="InterPro" id="IPR004089">
    <property type="entry name" value="MCPsignal_dom"/>
</dbReference>
<feature type="transmembrane region" description="Helical" evidence="6">
    <location>
        <begin position="6"/>
        <end position="28"/>
    </location>
</feature>
<evidence type="ECO:0000256" key="3">
    <source>
        <dbReference type="ARBA" id="ARBA00023224"/>
    </source>
</evidence>
<dbReference type="STRING" id="414703.SAMN04488125_111135"/>
<dbReference type="CDD" id="cd06225">
    <property type="entry name" value="HAMP"/>
    <property type="match status" value="1"/>
</dbReference>
<dbReference type="PROSITE" id="PS50192">
    <property type="entry name" value="T_SNARE"/>
    <property type="match status" value="1"/>
</dbReference>
<sequence length="559" mass="58375">MRITLGHKLAVVVGLLGFVAVGISAFALSQSEQARQRAAATEAVWDAALQARTLAHAIEHAVVQATSLYTAGDTEEAKTHLAALQEALAEVEQARGPFLATADAQLTPERKRRLDLAVKEFLAYQTETAEMGLTVSPKAALIQATDEATVKNRERMVTEINRVGREVLAHLDVQRHAAAAAERQATLTLIGAPALALVIGLAAAFWIIATQVQRPLDRLRATMRDLAAARLDLSVPFTGRRDEVGEMARAIEAFRADLIEKRTLDAEAEARNTRDAARARHLAGATQAFEAETGRTVADLARFAATMQGAADALSEVAGDTTAQAVRVAAASNQSAGLVHGVASAAEELSSSARVIEERVRHTSEIATLAMTDTQRLESVVASLSRAASEIDLVVTLIRNVAEQTNLLALNATIEAARAGPAGRGFAVVAAEVKELAGQTAAATDRITGQVAAIQSAADGTVSAIGSIGHTIAQMSEIAADVAVAAEQQGQASQEIASAIAKAAADVRTVSESIGRVQEAAASSEARADQVRDSALQVNAGSHGLRIAIEAFLGRVHAA</sequence>
<dbReference type="Pfam" id="PF00672">
    <property type="entry name" value="HAMP"/>
    <property type="match status" value="1"/>
</dbReference>
<keyword evidence="11" id="KW-1185">Reference proteome</keyword>
<evidence type="ECO:0000256" key="2">
    <source>
        <dbReference type="ARBA" id="ARBA00022519"/>
    </source>
</evidence>
<dbReference type="SMART" id="SM00304">
    <property type="entry name" value="HAMP"/>
    <property type="match status" value="2"/>
</dbReference>
<keyword evidence="6" id="KW-0812">Transmembrane</keyword>
<dbReference type="Proteomes" id="UP000198804">
    <property type="component" value="Unassembled WGS sequence"/>
</dbReference>
<dbReference type="InterPro" id="IPR003660">
    <property type="entry name" value="HAMP_dom"/>
</dbReference>
<reference evidence="11" key="1">
    <citation type="submission" date="2016-10" db="EMBL/GenBank/DDBJ databases">
        <authorList>
            <person name="Varghese N."/>
            <person name="Submissions S."/>
        </authorList>
    </citation>
    <scope>NUCLEOTIDE SEQUENCE [LARGE SCALE GENOMIC DNA]</scope>
    <source>
        <strain evidence="11">CGMCC 1.6474</strain>
    </source>
</reference>
<evidence type="ECO:0000256" key="6">
    <source>
        <dbReference type="SAM" id="Phobius"/>
    </source>
</evidence>
<dbReference type="Gene3D" id="1.10.287.950">
    <property type="entry name" value="Methyl-accepting chemotaxis protein"/>
    <property type="match status" value="1"/>
</dbReference>
<dbReference type="PANTHER" id="PTHR32089">
    <property type="entry name" value="METHYL-ACCEPTING CHEMOTAXIS PROTEIN MCPB"/>
    <property type="match status" value="1"/>
</dbReference>
<evidence type="ECO:0000256" key="4">
    <source>
        <dbReference type="ARBA" id="ARBA00029447"/>
    </source>
</evidence>
<evidence type="ECO:0000259" key="7">
    <source>
        <dbReference type="PROSITE" id="PS50111"/>
    </source>
</evidence>
<dbReference type="AlphaFoldDB" id="A0A1I4G910"/>
<dbReference type="RefSeq" id="WP_091947534.1">
    <property type="nucleotide sequence ID" value="NZ_FOSV01000011.1"/>
</dbReference>
<dbReference type="InterPro" id="IPR000727">
    <property type="entry name" value="T_SNARE_dom"/>
</dbReference>
<dbReference type="EMBL" id="FOSV01000011">
    <property type="protein sequence ID" value="SFL26053.1"/>
    <property type="molecule type" value="Genomic_DNA"/>
</dbReference>
<protein>
    <submittedName>
        <fullName evidence="10">Methyl-accepting chemotaxis protein</fullName>
    </submittedName>
</protein>
<accession>A0A1I4G910</accession>